<keyword evidence="6" id="KW-0735">Signal-anchor</keyword>
<evidence type="ECO:0000313" key="12">
    <source>
        <dbReference type="EnsemblMetazoa" id="XP_038078361.1"/>
    </source>
</evidence>
<evidence type="ECO:0000256" key="6">
    <source>
        <dbReference type="ARBA" id="ARBA00022968"/>
    </source>
</evidence>
<keyword evidence="4" id="KW-0808">Transferase</keyword>
<dbReference type="CDD" id="cd23963">
    <property type="entry name" value="GT29_ST8SIA"/>
    <property type="match status" value="1"/>
</dbReference>
<keyword evidence="5 11" id="KW-0812">Transmembrane</keyword>
<name>A0A914BRW7_PATMI</name>
<dbReference type="InterPro" id="IPR001675">
    <property type="entry name" value="Glyco_trans_29"/>
</dbReference>
<dbReference type="OMA" id="YYTHANS"/>
<evidence type="ECO:0000256" key="3">
    <source>
        <dbReference type="ARBA" id="ARBA00022676"/>
    </source>
</evidence>
<dbReference type="InterPro" id="IPR050943">
    <property type="entry name" value="Glycosyltr_29_Sialyltrsf"/>
</dbReference>
<keyword evidence="13" id="KW-1185">Reference proteome</keyword>
<protein>
    <submittedName>
        <fullName evidence="12">Uncharacterized protein</fullName>
    </submittedName>
</protein>
<keyword evidence="3" id="KW-0328">Glycosyltransferase</keyword>
<feature type="transmembrane region" description="Helical" evidence="11">
    <location>
        <begin position="54"/>
        <end position="73"/>
    </location>
</feature>
<dbReference type="InterPro" id="IPR038578">
    <property type="entry name" value="GT29-like_sf"/>
</dbReference>
<dbReference type="PANTHER" id="PTHR11987:SF36">
    <property type="entry name" value="SIA-ALPHA-2,3-GAL-BETA-1,4-GLCNAC-R:ALPHA 2,8-SIALYLTRANSFERASE"/>
    <property type="match status" value="1"/>
</dbReference>
<sequence length="448" mass="50585">MELYPQHAWSYRSQRHSSERRRHVSSSRTSVNVTYSSISRWAVLRCKRTVLSSYRTILLVSVLAPMTVALLLLRPSAYALQDELGHILTVQGIQDNAYISTTNSSWRFLTPVTALQPNGSSVNATQQTVKVTPNTNSSFAQKYANHYCENDTDFLFDLHDIMDRKWRKNVTNLEEFRNDLRAALGDKASLNNFILTRQNTKAGARINFVYNGGSVKVSSVFWKSLASEKLYRSGLYNRCSVVGSSGILNGSGCGHNIDTADFVFRFNLADVNDYAVDVGSKINFTTLNPSILYAKLNALKKKADRETFADMLKQFRGSHLWLPAFAFRWKYQVLVKAADVARSSKYVQPIYGHPQHYDTVAKLWKDTLNGTERTTTGFHVISSIFDLCDQIDVYGFWPFKTSLEGAAVPYHYHDKINATSAHSFSKEFKALVALHDRGIIQLHVGSCL</sequence>
<comment type="similarity">
    <text evidence="2">Belongs to the glycosyltransferase 29 family.</text>
</comment>
<evidence type="ECO:0000256" key="10">
    <source>
        <dbReference type="ARBA" id="ARBA00023180"/>
    </source>
</evidence>
<evidence type="ECO:0000256" key="1">
    <source>
        <dbReference type="ARBA" id="ARBA00004323"/>
    </source>
</evidence>
<organism evidence="12 13">
    <name type="scientific">Patiria miniata</name>
    <name type="common">Bat star</name>
    <name type="synonym">Asterina miniata</name>
    <dbReference type="NCBI Taxonomy" id="46514"/>
    <lineage>
        <taxon>Eukaryota</taxon>
        <taxon>Metazoa</taxon>
        <taxon>Echinodermata</taxon>
        <taxon>Eleutherozoa</taxon>
        <taxon>Asterozoa</taxon>
        <taxon>Asteroidea</taxon>
        <taxon>Valvatacea</taxon>
        <taxon>Valvatida</taxon>
        <taxon>Asterinidae</taxon>
        <taxon>Patiria</taxon>
    </lineage>
</organism>
<dbReference type="OrthoDB" id="10264956at2759"/>
<evidence type="ECO:0000256" key="9">
    <source>
        <dbReference type="ARBA" id="ARBA00023136"/>
    </source>
</evidence>
<evidence type="ECO:0000256" key="2">
    <source>
        <dbReference type="ARBA" id="ARBA00006003"/>
    </source>
</evidence>
<comment type="subcellular location">
    <subcellularLocation>
        <location evidence="1">Golgi apparatus membrane</location>
        <topology evidence="1">Single-pass type II membrane protein</topology>
    </subcellularLocation>
</comment>
<dbReference type="EnsemblMetazoa" id="XM_038222433.1">
    <property type="protein sequence ID" value="XP_038078361.1"/>
    <property type="gene ID" value="LOC119745817"/>
</dbReference>
<keyword evidence="8" id="KW-0333">Golgi apparatus</keyword>
<dbReference type="GeneID" id="119745817"/>
<proteinExistence type="inferred from homology"/>
<dbReference type="PANTHER" id="PTHR11987">
    <property type="entry name" value="ALPHA-2,8-SIALYLTRANSFERASE"/>
    <property type="match status" value="1"/>
</dbReference>
<dbReference type="AlphaFoldDB" id="A0A914BRW7"/>
<dbReference type="RefSeq" id="XP_038078361.1">
    <property type="nucleotide sequence ID" value="XM_038222433.1"/>
</dbReference>
<dbReference type="Pfam" id="PF00777">
    <property type="entry name" value="Glyco_transf_29"/>
    <property type="match status" value="1"/>
</dbReference>
<evidence type="ECO:0000256" key="11">
    <source>
        <dbReference type="SAM" id="Phobius"/>
    </source>
</evidence>
<keyword evidence="10" id="KW-0325">Glycoprotein</keyword>
<accession>A0A914BRW7</accession>
<evidence type="ECO:0000256" key="4">
    <source>
        <dbReference type="ARBA" id="ARBA00022679"/>
    </source>
</evidence>
<evidence type="ECO:0000313" key="13">
    <source>
        <dbReference type="Proteomes" id="UP000887568"/>
    </source>
</evidence>
<dbReference type="Gene3D" id="3.90.1480.20">
    <property type="entry name" value="Glycosyl transferase family 29"/>
    <property type="match status" value="1"/>
</dbReference>
<reference evidence="12" key="1">
    <citation type="submission" date="2022-11" db="UniProtKB">
        <authorList>
            <consortium name="EnsemblMetazoa"/>
        </authorList>
    </citation>
    <scope>IDENTIFICATION</scope>
</reference>
<evidence type="ECO:0000256" key="7">
    <source>
        <dbReference type="ARBA" id="ARBA00022989"/>
    </source>
</evidence>
<evidence type="ECO:0000256" key="5">
    <source>
        <dbReference type="ARBA" id="ARBA00022692"/>
    </source>
</evidence>
<evidence type="ECO:0000256" key="8">
    <source>
        <dbReference type="ARBA" id="ARBA00023034"/>
    </source>
</evidence>
<dbReference type="GO" id="GO:0003828">
    <property type="term" value="F:alpha-N-acetylneuraminate alpha-2,8-sialyltransferase activity"/>
    <property type="evidence" value="ECO:0007669"/>
    <property type="project" value="TreeGrafter"/>
</dbReference>
<dbReference type="GO" id="GO:0000139">
    <property type="term" value="C:Golgi membrane"/>
    <property type="evidence" value="ECO:0007669"/>
    <property type="project" value="UniProtKB-SubCell"/>
</dbReference>
<dbReference type="GO" id="GO:0006491">
    <property type="term" value="P:N-glycan processing"/>
    <property type="evidence" value="ECO:0007669"/>
    <property type="project" value="TreeGrafter"/>
</dbReference>
<keyword evidence="7 11" id="KW-1133">Transmembrane helix</keyword>
<dbReference type="GO" id="GO:0009311">
    <property type="term" value="P:oligosaccharide metabolic process"/>
    <property type="evidence" value="ECO:0007669"/>
    <property type="project" value="TreeGrafter"/>
</dbReference>
<keyword evidence="9 11" id="KW-0472">Membrane</keyword>
<dbReference type="Proteomes" id="UP000887568">
    <property type="component" value="Unplaced"/>
</dbReference>